<sequence length="124" mass="13177">MSVRSVIAGAVLLLMVAASFGAGWSVQGWRLGAQLSAKHAAWDAEKAAVLLAERQRTAEAIEKTNAANAALAEAERALTIAQGERDIARRRLIDEFETDPDLSGPGISAGRLQSIRDHWAGGSR</sequence>
<protein>
    <submittedName>
        <fullName evidence="1">Uncharacterized protein</fullName>
    </submittedName>
</protein>
<reference evidence="1 2" key="1">
    <citation type="submission" date="2024-01" db="EMBL/GenBank/DDBJ databases">
        <authorList>
            <person name="Deng Y."/>
            <person name="Su J."/>
        </authorList>
    </citation>
    <scope>NUCLEOTIDE SEQUENCE [LARGE SCALE GENOMIC DNA]</scope>
    <source>
        <strain evidence="1 2">CPCC 100088</strain>
    </source>
</reference>
<gene>
    <name evidence="1" type="ORF">VSX56_19700</name>
</gene>
<reference evidence="1 2" key="2">
    <citation type="submission" date="2024-06" db="EMBL/GenBank/DDBJ databases">
        <title>Thioclava kandeliae sp. nov. from a rhizosphere soil sample of Kandelia candel in a mangrove.</title>
        <authorList>
            <person name="Mu T."/>
        </authorList>
    </citation>
    <scope>NUCLEOTIDE SEQUENCE [LARGE SCALE GENOMIC DNA]</scope>
    <source>
        <strain evidence="1 2">CPCC 100088</strain>
    </source>
</reference>
<keyword evidence="2" id="KW-1185">Reference proteome</keyword>
<accession>A0ABV1SM51</accession>
<comment type="caution">
    <text evidence="1">The sequence shown here is derived from an EMBL/GenBank/DDBJ whole genome shotgun (WGS) entry which is preliminary data.</text>
</comment>
<evidence type="ECO:0000313" key="1">
    <source>
        <dbReference type="EMBL" id="MER5173982.1"/>
    </source>
</evidence>
<evidence type="ECO:0000313" key="2">
    <source>
        <dbReference type="Proteomes" id="UP001438953"/>
    </source>
</evidence>
<name>A0ABV1SM51_9RHOB</name>
<organism evidence="1 2">
    <name type="scientific">Thioclava kandeliae</name>
    <dbReference type="NCBI Taxonomy" id="3070818"/>
    <lineage>
        <taxon>Bacteria</taxon>
        <taxon>Pseudomonadati</taxon>
        <taxon>Pseudomonadota</taxon>
        <taxon>Alphaproteobacteria</taxon>
        <taxon>Rhodobacterales</taxon>
        <taxon>Paracoccaceae</taxon>
        <taxon>Thioclava</taxon>
    </lineage>
</organism>
<proteinExistence type="predicted"/>
<dbReference type="EMBL" id="JAYWLC010000041">
    <property type="protein sequence ID" value="MER5173982.1"/>
    <property type="molecule type" value="Genomic_DNA"/>
</dbReference>
<dbReference type="Proteomes" id="UP001438953">
    <property type="component" value="Unassembled WGS sequence"/>
</dbReference>
<dbReference type="RefSeq" id="WP_350939267.1">
    <property type="nucleotide sequence ID" value="NZ_JAYWLC010000041.1"/>
</dbReference>